<feature type="domain" description="SLH" evidence="5">
    <location>
        <begin position="165"/>
        <end position="224"/>
    </location>
</feature>
<dbReference type="RefSeq" id="WP_277445116.1">
    <property type="nucleotide sequence ID" value="NZ_JAKOAV010000036.1"/>
</dbReference>
<organism evidence="6 7">
    <name type="scientific">Pelotomaculum isophthalicicum JI</name>
    <dbReference type="NCBI Taxonomy" id="947010"/>
    <lineage>
        <taxon>Bacteria</taxon>
        <taxon>Bacillati</taxon>
        <taxon>Bacillota</taxon>
        <taxon>Clostridia</taxon>
        <taxon>Eubacteriales</taxon>
        <taxon>Desulfotomaculaceae</taxon>
        <taxon>Pelotomaculum</taxon>
    </lineage>
</organism>
<feature type="domain" description="Cyclic nucleotide-binding" evidence="4">
    <location>
        <begin position="291"/>
        <end position="342"/>
    </location>
</feature>
<dbReference type="Proteomes" id="UP001154312">
    <property type="component" value="Unassembled WGS sequence"/>
</dbReference>
<feature type="region of interest" description="Disordered" evidence="2">
    <location>
        <begin position="463"/>
        <end position="482"/>
    </location>
</feature>
<feature type="region of interest" description="Disordered" evidence="2">
    <location>
        <begin position="494"/>
        <end position="535"/>
    </location>
</feature>
<evidence type="ECO:0000259" key="4">
    <source>
        <dbReference type="PROSITE" id="PS50042"/>
    </source>
</evidence>
<evidence type="ECO:0000313" key="6">
    <source>
        <dbReference type="EMBL" id="MDF9409626.1"/>
    </source>
</evidence>
<sequence length="1143" mass="119848">MALLFCLCLAMFLSCALPALAATDPAAAGSSASDAVLPTGSPAFTDLSVSDPLYPDVRYLAGKNIISGFPDGSFRPADSITRAEAAKMMALAKGLTPASGGAQTFSDVPGGHWAYGVIEAAAQNGLFKGYPDGTFNPDGSITRAEAIALLMRLSGGALTDKTVEIADVPAGHWAYQQVATAVQAGLVELSADKSFKPDVIFQRGEMAKSLSALFTLSPVLRPNDLTGKLTVKSGTVKVNGTKVENSVKVGAGDVIATSANSKAEIAFDDGSGFLIMPDTEFTITTAKGFNYMKKDGAAGVAVDKLTVSLKKGNIFGALASRYDNNKTASLNGDNAVLLASLDLPPGILLAEGESAESEAAWWNEPYTQRTRVEVDMPWGVAAIRGTFWHNGVIPNGLNSTALIIGNAIFTAGGRSVSITGGQSSTITSSSGTPTAPVALSQAERQAFADVKDWVTQRAQEIQNNLPPAPTPAVQGAQESSNVVSNVTGALNQATSGVTSSDQTNNSGNGSSSNSSSSNSSESGGSSDSSSGSNMVTATYNDPFTVKAKLLDENAQPLSGKTINFGIQEGDSYVPDTSGIPSIADVVYGTAVTDSTGCAVWTVSNYGNKINAYSYTIGAEFTGDGTNQYNMNTASLYITDMPMSQYSFDIGMQLSTNMAVYGVDTVSVTVNCTNYGTTTPAANAMVYVGIYNYYSSYGPPLASFVLTTDSTGRATGVLPALPKGKYNVTVSTYNNSYYSDWMTHAELQVTGNTRLRFNEPSALYASVGTDSQGHGDEVSADAILEFYSNGAWQPLTGGTVSMEVFYNISYDTSNNICGSSSQTTPITSVSSSGQVSYNLDVGQIANKNPHLYRVFYSYDGKVGGSQIYDQALSIRDLYLGYTYVEQTDTVPVFSSSANQSGGALNFVWKAMTAAGSEPVAGEGISYVISNSGSYEYNSAPVSSGVVTSGADGKFIVPLPIEPAKYHVRLSAAGSVAGCMSPEFKSNNLNSTGHGYYDVIWGGTSLYLYNEDNLVPDNTLKARLAYYTSFSINSSGGYYASTRSGGLAGATVSYYVYASDGNTFLGNLGSAVTDANGYAVMKVTSDLMTQLGLDTSLKTAYKVKAVYTGNTSYAATSNYDFDYKQRRFSNTILKVYKVNLVKGGS</sequence>
<evidence type="ECO:0000313" key="7">
    <source>
        <dbReference type="Proteomes" id="UP001154312"/>
    </source>
</evidence>
<keyword evidence="3" id="KW-0732">Signal</keyword>
<feature type="domain" description="SLH" evidence="5">
    <location>
        <begin position="101"/>
        <end position="164"/>
    </location>
</feature>
<evidence type="ECO:0000256" key="1">
    <source>
        <dbReference type="ARBA" id="ARBA00022737"/>
    </source>
</evidence>
<keyword evidence="7" id="KW-1185">Reference proteome</keyword>
<evidence type="ECO:0000256" key="3">
    <source>
        <dbReference type="SAM" id="SignalP"/>
    </source>
</evidence>
<protein>
    <submittedName>
        <fullName evidence="6">S-layer homology domain-containing protein</fullName>
    </submittedName>
</protein>
<feature type="compositionally biased region" description="Low complexity" evidence="2">
    <location>
        <begin position="504"/>
        <end position="533"/>
    </location>
</feature>
<dbReference type="InterPro" id="IPR001119">
    <property type="entry name" value="SLH_dom"/>
</dbReference>
<dbReference type="PROSITE" id="PS51272">
    <property type="entry name" value="SLH"/>
    <property type="match status" value="3"/>
</dbReference>
<dbReference type="InterPro" id="IPR000595">
    <property type="entry name" value="cNMP-bd_dom"/>
</dbReference>
<dbReference type="InterPro" id="IPR013783">
    <property type="entry name" value="Ig-like_fold"/>
</dbReference>
<keyword evidence="1" id="KW-0677">Repeat</keyword>
<name>A0A9X4JW73_9FIRM</name>
<dbReference type="Pfam" id="PF00395">
    <property type="entry name" value="SLH"/>
    <property type="match status" value="3"/>
</dbReference>
<feature type="chain" id="PRO_5040787226" evidence="3">
    <location>
        <begin position="22"/>
        <end position="1143"/>
    </location>
</feature>
<dbReference type="EMBL" id="JAKOAV010000036">
    <property type="protein sequence ID" value="MDF9409626.1"/>
    <property type="molecule type" value="Genomic_DNA"/>
</dbReference>
<evidence type="ECO:0000256" key="2">
    <source>
        <dbReference type="SAM" id="MobiDB-lite"/>
    </source>
</evidence>
<dbReference type="InterPro" id="IPR051465">
    <property type="entry name" value="Cell_Envelope_Struct_Comp"/>
</dbReference>
<evidence type="ECO:0000259" key="5">
    <source>
        <dbReference type="PROSITE" id="PS51272"/>
    </source>
</evidence>
<proteinExistence type="predicted"/>
<dbReference type="Gene3D" id="2.60.40.10">
    <property type="entry name" value="Immunoglobulins"/>
    <property type="match status" value="1"/>
</dbReference>
<feature type="signal peptide" evidence="3">
    <location>
        <begin position="1"/>
        <end position="21"/>
    </location>
</feature>
<feature type="compositionally biased region" description="Polar residues" evidence="2">
    <location>
        <begin position="494"/>
        <end position="503"/>
    </location>
</feature>
<reference evidence="6" key="1">
    <citation type="submission" date="2022-02" db="EMBL/GenBank/DDBJ databases">
        <authorList>
            <person name="Leng L."/>
        </authorList>
    </citation>
    <scope>NUCLEOTIDE SEQUENCE</scope>
    <source>
        <strain evidence="6">JI</strain>
    </source>
</reference>
<gene>
    <name evidence="6" type="ORF">L7E55_14920</name>
</gene>
<accession>A0A9X4JW73</accession>
<comment type="caution">
    <text evidence="6">The sequence shown here is derived from an EMBL/GenBank/DDBJ whole genome shotgun (WGS) entry which is preliminary data.</text>
</comment>
<feature type="domain" description="SLH" evidence="5">
    <location>
        <begin position="40"/>
        <end position="99"/>
    </location>
</feature>
<dbReference type="AlphaFoldDB" id="A0A9X4JW73"/>
<dbReference type="PANTHER" id="PTHR43308">
    <property type="entry name" value="OUTER MEMBRANE PROTEIN ALPHA-RELATED"/>
    <property type="match status" value="1"/>
</dbReference>
<dbReference type="PROSITE" id="PS50042">
    <property type="entry name" value="CNMP_BINDING_3"/>
    <property type="match status" value="1"/>
</dbReference>